<dbReference type="PANTHER" id="PTHR43409">
    <property type="entry name" value="ANAEROBIC MAGNESIUM-PROTOPORPHYRIN IX MONOMETHYL ESTER CYCLASE-RELATED"/>
    <property type="match status" value="1"/>
</dbReference>
<dbReference type="NCBIfam" id="TIGR04295">
    <property type="entry name" value="B12_rSAM_oligo"/>
    <property type="match status" value="1"/>
</dbReference>
<reference evidence="7 8" key="1">
    <citation type="journal article" date="2021" name="Front. Microbiol.">
        <title>Comprehensive Comparative Genomics and Phenotyping of Methylobacterium Species.</title>
        <authorList>
            <person name="Alessa O."/>
            <person name="Ogura Y."/>
            <person name="Fujitani Y."/>
            <person name="Takami H."/>
            <person name="Hayashi T."/>
            <person name="Sahin N."/>
            <person name="Tani A."/>
        </authorList>
    </citation>
    <scope>NUCLEOTIDE SEQUENCE [LARGE SCALE GENOMIC DNA]</scope>
    <source>
        <strain evidence="7 8">DSM 23679</strain>
    </source>
</reference>
<dbReference type="EMBL" id="BPQG01000069">
    <property type="protein sequence ID" value="GJD46180.1"/>
    <property type="molecule type" value="Genomic_DNA"/>
</dbReference>
<dbReference type="InterPro" id="IPR027559">
    <property type="entry name" value="B12_rSAM_oligo"/>
</dbReference>
<accession>A0ABQ4QN12</accession>
<gene>
    <name evidence="7" type="ORF">AFCDBAGC_4060</name>
</gene>
<evidence type="ECO:0000313" key="7">
    <source>
        <dbReference type="EMBL" id="GJD46180.1"/>
    </source>
</evidence>
<evidence type="ECO:0000256" key="5">
    <source>
        <dbReference type="ARBA" id="ARBA00023014"/>
    </source>
</evidence>
<evidence type="ECO:0000256" key="3">
    <source>
        <dbReference type="ARBA" id="ARBA00022723"/>
    </source>
</evidence>
<dbReference type="SUPFAM" id="SSF102114">
    <property type="entry name" value="Radical SAM enzymes"/>
    <property type="match status" value="1"/>
</dbReference>
<protein>
    <recommendedName>
        <fullName evidence="6">Radical SAM core domain-containing protein</fullName>
    </recommendedName>
</protein>
<dbReference type="InterPro" id="IPR051198">
    <property type="entry name" value="BchE-like"/>
</dbReference>
<evidence type="ECO:0000256" key="4">
    <source>
        <dbReference type="ARBA" id="ARBA00023004"/>
    </source>
</evidence>
<dbReference type="Pfam" id="PF04055">
    <property type="entry name" value="Radical_SAM"/>
    <property type="match status" value="1"/>
</dbReference>
<dbReference type="SFLD" id="SFLDG01082">
    <property type="entry name" value="B12-binding_domain_containing"/>
    <property type="match status" value="1"/>
</dbReference>
<dbReference type="InterPro" id="IPR023404">
    <property type="entry name" value="rSAM_horseshoe"/>
</dbReference>
<keyword evidence="5" id="KW-0411">Iron-sulfur</keyword>
<comment type="caution">
    <text evidence="7">The sequence shown here is derived from an EMBL/GenBank/DDBJ whole genome shotgun (WGS) entry which is preliminary data.</text>
</comment>
<evidence type="ECO:0000256" key="2">
    <source>
        <dbReference type="ARBA" id="ARBA00022691"/>
    </source>
</evidence>
<dbReference type="Gene3D" id="3.40.50.280">
    <property type="entry name" value="Cobalamin-binding domain"/>
    <property type="match status" value="1"/>
</dbReference>
<evidence type="ECO:0000259" key="6">
    <source>
        <dbReference type="PROSITE" id="PS51918"/>
    </source>
</evidence>
<sequence>MRVALVNPAWDYGNSIYFGCREPHLPLELGYARALLEEAGHAVLLLDAHLCGSTNADCADAVAAFAPDMTVVATAPTYLFWRCAPPELRVPRAFLDALAGRGGRTVAVGPHGSATPRPTLEKLGCDVVVRGECEEIVLALAQADALAAVPSIAYRAQDTADRVQGEVVVTGGPHAGRFVDLPALRWPEAWVARHHHHHHRFDRSPDGPGAEVEASRGCPYTCSFCAKIHFRDAYRRRDLAPVLAEIDGLIAQGVTYLYFIDEIFLPQKPLLEALATRDVRFGIQTRIDLWKPEMLDLLGAAGCVSIEAGVESLTEAGRAALDKKCRATTDELADRLIHARRTVPFVQANLIKVAGDDPALVAAWRERLRAHGVWANDPVPLYPYPSSPDYRTLWGEPDDQAWERAHAHYLGQFEGFSDIQAERPLPLAELEAGCGCG</sequence>
<evidence type="ECO:0000313" key="8">
    <source>
        <dbReference type="Proteomes" id="UP001055117"/>
    </source>
</evidence>
<keyword evidence="3" id="KW-0479">Metal-binding</keyword>
<keyword evidence="2" id="KW-0949">S-adenosyl-L-methionine</keyword>
<keyword evidence="4" id="KW-0408">Iron</keyword>
<dbReference type="InterPro" id="IPR006158">
    <property type="entry name" value="Cobalamin-bd"/>
</dbReference>
<dbReference type="PANTHER" id="PTHR43409:SF7">
    <property type="entry name" value="BLL1977 PROTEIN"/>
    <property type="match status" value="1"/>
</dbReference>
<dbReference type="InterPro" id="IPR006638">
    <property type="entry name" value="Elp3/MiaA/NifB-like_rSAM"/>
</dbReference>
<dbReference type="InterPro" id="IPR058240">
    <property type="entry name" value="rSAM_sf"/>
</dbReference>
<keyword evidence="8" id="KW-1185">Reference proteome</keyword>
<name>A0ABQ4QN12_9HYPH</name>
<feature type="domain" description="Radical SAM core" evidence="6">
    <location>
        <begin position="204"/>
        <end position="426"/>
    </location>
</feature>
<dbReference type="SFLD" id="SFLDS00029">
    <property type="entry name" value="Radical_SAM"/>
    <property type="match status" value="1"/>
</dbReference>
<proteinExistence type="predicted"/>
<dbReference type="SMART" id="SM00729">
    <property type="entry name" value="Elp3"/>
    <property type="match status" value="1"/>
</dbReference>
<comment type="cofactor">
    <cofactor evidence="1">
        <name>[4Fe-4S] cluster</name>
        <dbReference type="ChEBI" id="CHEBI:49883"/>
    </cofactor>
</comment>
<evidence type="ECO:0000256" key="1">
    <source>
        <dbReference type="ARBA" id="ARBA00001966"/>
    </source>
</evidence>
<organism evidence="7 8">
    <name type="scientific">Methylobacterium cerastii</name>
    <dbReference type="NCBI Taxonomy" id="932741"/>
    <lineage>
        <taxon>Bacteria</taxon>
        <taxon>Pseudomonadati</taxon>
        <taxon>Pseudomonadota</taxon>
        <taxon>Alphaproteobacteria</taxon>
        <taxon>Hyphomicrobiales</taxon>
        <taxon>Methylobacteriaceae</taxon>
        <taxon>Methylobacterium</taxon>
    </lineage>
</organism>
<dbReference type="RefSeq" id="WP_238272833.1">
    <property type="nucleotide sequence ID" value="NZ_BPQG01000069.1"/>
</dbReference>
<dbReference type="Gene3D" id="3.80.30.20">
    <property type="entry name" value="tm_1862 like domain"/>
    <property type="match status" value="1"/>
</dbReference>
<dbReference type="InterPro" id="IPR007197">
    <property type="entry name" value="rSAM"/>
</dbReference>
<dbReference type="PROSITE" id="PS51918">
    <property type="entry name" value="RADICAL_SAM"/>
    <property type="match status" value="1"/>
</dbReference>
<dbReference type="Proteomes" id="UP001055117">
    <property type="component" value="Unassembled WGS sequence"/>
</dbReference>
<dbReference type="Pfam" id="PF02310">
    <property type="entry name" value="B12-binding"/>
    <property type="match status" value="1"/>
</dbReference>